<dbReference type="Proteomes" id="UP000025227">
    <property type="component" value="Unplaced"/>
</dbReference>
<dbReference type="WBParaSite" id="HCON_00075890-00001">
    <property type="protein sequence ID" value="HCON_00075890-00001"/>
    <property type="gene ID" value="HCON_00075890"/>
</dbReference>
<evidence type="ECO:0000313" key="1">
    <source>
        <dbReference type="Proteomes" id="UP000025227"/>
    </source>
</evidence>
<organism evidence="1 2">
    <name type="scientific">Haemonchus contortus</name>
    <name type="common">Barber pole worm</name>
    <dbReference type="NCBI Taxonomy" id="6289"/>
    <lineage>
        <taxon>Eukaryota</taxon>
        <taxon>Metazoa</taxon>
        <taxon>Ecdysozoa</taxon>
        <taxon>Nematoda</taxon>
        <taxon>Chromadorea</taxon>
        <taxon>Rhabditida</taxon>
        <taxon>Rhabditina</taxon>
        <taxon>Rhabditomorpha</taxon>
        <taxon>Strongyloidea</taxon>
        <taxon>Trichostrongylidae</taxon>
        <taxon>Haemonchus</taxon>
    </lineage>
</organism>
<proteinExistence type="predicted"/>
<name>A0A7I4YA91_HAECO</name>
<keyword evidence="1" id="KW-1185">Reference proteome</keyword>
<sequence>MQMLQETRKDILSIFEEAGLQEWNRRRVPVIVDPTRQEWLLQRILLASASASIMAGYNWQFASVAEESSLNSGRQRYGENILEDMIICCCTGTYQIELRLMRLRNWVDEPEGQVL</sequence>
<accession>A0A7I4YA91</accession>
<evidence type="ECO:0000313" key="2">
    <source>
        <dbReference type="WBParaSite" id="HCON_00075890-00001"/>
    </source>
</evidence>
<dbReference type="AlphaFoldDB" id="A0A7I4YA91"/>
<protein>
    <submittedName>
        <fullName evidence="2">DUF2384 domain-containing protein</fullName>
    </submittedName>
</protein>
<reference evidence="2" key="1">
    <citation type="submission" date="2020-12" db="UniProtKB">
        <authorList>
            <consortium name="WormBaseParasite"/>
        </authorList>
    </citation>
    <scope>IDENTIFICATION</scope>
    <source>
        <strain evidence="2">MHco3</strain>
    </source>
</reference>